<gene>
    <name evidence="1" type="ORF">KHU32_15495</name>
</gene>
<keyword evidence="2" id="KW-1185">Reference proteome</keyword>
<organism evidence="1 2">
    <name type="scientific">Roseococcus pinisoli</name>
    <dbReference type="NCBI Taxonomy" id="2835040"/>
    <lineage>
        <taxon>Bacteria</taxon>
        <taxon>Pseudomonadati</taxon>
        <taxon>Pseudomonadota</taxon>
        <taxon>Alphaproteobacteria</taxon>
        <taxon>Acetobacterales</taxon>
        <taxon>Roseomonadaceae</taxon>
        <taxon>Roseococcus</taxon>
    </lineage>
</organism>
<protein>
    <recommendedName>
        <fullName evidence="3">Phage gp6-like head-tail connector protein</fullName>
    </recommendedName>
</protein>
<reference evidence="1 2" key="1">
    <citation type="submission" date="2021-05" db="EMBL/GenBank/DDBJ databases">
        <title>Roseococcus sp. XZZS9, whole genome shotgun sequencing project.</title>
        <authorList>
            <person name="Zhao G."/>
            <person name="Shen L."/>
        </authorList>
    </citation>
    <scope>NUCLEOTIDE SEQUENCE [LARGE SCALE GENOMIC DNA]</scope>
    <source>
        <strain evidence="1 2">XZZS9</strain>
    </source>
</reference>
<dbReference type="Proteomes" id="UP000766336">
    <property type="component" value="Unassembled WGS sequence"/>
</dbReference>
<evidence type="ECO:0008006" key="3">
    <source>
        <dbReference type="Google" id="ProtNLM"/>
    </source>
</evidence>
<dbReference type="EMBL" id="JAHCDA010000003">
    <property type="protein sequence ID" value="MBS7812354.1"/>
    <property type="molecule type" value="Genomic_DNA"/>
</dbReference>
<evidence type="ECO:0000313" key="1">
    <source>
        <dbReference type="EMBL" id="MBS7812354.1"/>
    </source>
</evidence>
<proteinExistence type="predicted"/>
<dbReference type="RefSeq" id="WP_213671062.1">
    <property type="nucleotide sequence ID" value="NZ_JAHCDA010000003.1"/>
</dbReference>
<evidence type="ECO:0000313" key="2">
    <source>
        <dbReference type="Proteomes" id="UP000766336"/>
    </source>
</evidence>
<comment type="caution">
    <text evidence="1">The sequence shown here is derived from an EMBL/GenBank/DDBJ whole genome shotgun (WGS) entry which is preliminary data.</text>
</comment>
<sequence length="199" mass="21886">MLRLIDEASVRADLGMDAITDYVIATEAAILAATTQLSARLRTPIDRATHEDTFEVATWDDRRQFRLSAGFITEPPVVFWGASADAFEASPLEDRRPWIWDLERGIGMRTTRPSPGVYRFVYDAGFVAADAGTPQTGIPPWLAEAASMLARILMTNNPALKEAGIANNNEVLERALADTLAQKARYAPSSILPFAHRVL</sequence>
<accession>A0ABS5QF81</accession>
<name>A0ABS5QF81_9PROT</name>